<proteinExistence type="predicted"/>
<accession>A0A8I1E992</accession>
<protein>
    <submittedName>
        <fullName evidence="2">Arabinose ABC transporter substrate-binding protein</fullName>
    </submittedName>
</protein>
<name>A0A8I1E992_9PSED</name>
<feature type="non-terminal residue" evidence="2">
    <location>
        <position position="53"/>
    </location>
</feature>
<dbReference type="Proteomes" id="UP000645865">
    <property type="component" value="Unassembled WGS sequence"/>
</dbReference>
<feature type="chain" id="PRO_5034850793" evidence="1">
    <location>
        <begin position="29"/>
        <end position="53"/>
    </location>
</feature>
<dbReference type="EMBL" id="JAEILH010000080">
    <property type="protein sequence ID" value="MBI6628106.1"/>
    <property type="molecule type" value="Genomic_DNA"/>
</dbReference>
<gene>
    <name evidence="2" type="ORF">YA0853_31305</name>
</gene>
<reference evidence="2" key="1">
    <citation type="submission" date="2020-12" db="EMBL/GenBank/DDBJ databases">
        <title>Comparative genomic insights into the epidemiology and virulence of plant pathogenic Pseudomonads from Turkey.</title>
        <authorList>
            <person name="Dillon M."/>
            <person name="Ruiz-Bedoya T."/>
            <person name="Bendalovic-Torma C."/>
            <person name="Guttman K.M."/>
            <person name="Kwak H."/>
            <person name="Middleton M.A."/>
            <person name="Wang P.W."/>
            <person name="Horuz S."/>
            <person name="Aysan Y."/>
            <person name="Guttman D.S."/>
        </authorList>
    </citation>
    <scope>NUCLEOTIDE SEQUENCE</scope>
    <source>
        <strain evidence="2">S5_IA_3a</strain>
    </source>
</reference>
<dbReference type="Gene3D" id="3.40.50.2300">
    <property type="match status" value="1"/>
</dbReference>
<feature type="signal peptide" evidence="1">
    <location>
        <begin position="1"/>
        <end position="28"/>
    </location>
</feature>
<dbReference type="AlphaFoldDB" id="A0A8I1E992"/>
<comment type="caution">
    <text evidence="2">The sequence shown here is derived from an EMBL/GenBank/DDBJ whole genome shotgun (WGS) entry which is preliminary data.</text>
</comment>
<sequence length="53" mass="5801">MNRRRGIRSLCCAAVAVSAMSLSGLVLAADTVKIGFLVKQAEEPWFQTEWAFA</sequence>
<evidence type="ECO:0000313" key="3">
    <source>
        <dbReference type="Proteomes" id="UP000645865"/>
    </source>
</evidence>
<evidence type="ECO:0000313" key="2">
    <source>
        <dbReference type="EMBL" id="MBI6628106.1"/>
    </source>
</evidence>
<keyword evidence="1" id="KW-0732">Signal</keyword>
<organism evidence="2 3">
    <name type="scientific">Pseudomonas rhodesiae</name>
    <dbReference type="NCBI Taxonomy" id="76760"/>
    <lineage>
        <taxon>Bacteria</taxon>
        <taxon>Pseudomonadati</taxon>
        <taxon>Pseudomonadota</taxon>
        <taxon>Gammaproteobacteria</taxon>
        <taxon>Pseudomonadales</taxon>
        <taxon>Pseudomonadaceae</taxon>
        <taxon>Pseudomonas</taxon>
    </lineage>
</organism>
<evidence type="ECO:0000256" key="1">
    <source>
        <dbReference type="SAM" id="SignalP"/>
    </source>
</evidence>